<dbReference type="Proteomes" id="UP001469553">
    <property type="component" value="Unassembled WGS sequence"/>
</dbReference>
<sequence length="101" mass="11221">MSTHGKSDNDQILELLALQEKRISQNELMFQQIIAQQKEQSGNLSKLGGMVYSLDQKVTPLLTPPASSGQEPISPAGWTSFRICYTRDSKSTNVCSLQETF</sequence>
<organism evidence="1 2">
    <name type="scientific">Ameca splendens</name>
    <dbReference type="NCBI Taxonomy" id="208324"/>
    <lineage>
        <taxon>Eukaryota</taxon>
        <taxon>Metazoa</taxon>
        <taxon>Chordata</taxon>
        <taxon>Craniata</taxon>
        <taxon>Vertebrata</taxon>
        <taxon>Euteleostomi</taxon>
        <taxon>Actinopterygii</taxon>
        <taxon>Neopterygii</taxon>
        <taxon>Teleostei</taxon>
        <taxon>Neoteleostei</taxon>
        <taxon>Acanthomorphata</taxon>
        <taxon>Ovalentaria</taxon>
        <taxon>Atherinomorphae</taxon>
        <taxon>Cyprinodontiformes</taxon>
        <taxon>Goodeidae</taxon>
        <taxon>Ameca</taxon>
    </lineage>
</organism>
<proteinExistence type="predicted"/>
<accession>A0ABV0Z4U9</accession>
<evidence type="ECO:0000313" key="2">
    <source>
        <dbReference type="Proteomes" id="UP001469553"/>
    </source>
</evidence>
<name>A0ABV0Z4U9_9TELE</name>
<dbReference type="EMBL" id="JAHRIP010050431">
    <property type="protein sequence ID" value="MEQ2300797.1"/>
    <property type="molecule type" value="Genomic_DNA"/>
</dbReference>
<comment type="caution">
    <text evidence="1">The sequence shown here is derived from an EMBL/GenBank/DDBJ whole genome shotgun (WGS) entry which is preliminary data.</text>
</comment>
<reference evidence="1 2" key="1">
    <citation type="submission" date="2021-06" db="EMBL/GenBank/DDBJ databases">
        <authorList>
            <person name="Palmer J.M."/>
        </authorList>
    </citation>
    <scope>NUCLEOTIDE SEQUENCE [LARGE SCALE GENOMIC DNA]</scope>
    <source>
        <strain evidence="1 2">AS_MEX2019</strain>
        <tissue evidence="1">Muscle</tissue>
    </source>
</reference>
<protein>
    <submittedName>
        <fullName evidence="1">Uncharacterized protein</fullName>
    </submittedName>
</protein>
<gene>
    <name evidence="1" type="ORF">AMECASPLE_029592</name>
</gene>
<evidence type="ECO:0000313" key="1">
    <source>
        <dbReference type="EMBL" id="MEQ2300797.1"/>
    </source>
</evidence>
<keyword evidence="2" id="KW-1185">Reference proteome</keyword>